<keyword evidence="1" id="KW-0732">Signal</keyword>
<reference evidence="2" key="1">
    <citation type="submission" date="2023-06" db="EMBL/GenBank/DDBJ databases">
        <title>Genome-scale phylogeny and comparative genomics of the fungal order Sordariales.</title>
        <authorList>
            <consortium name="Lawrence Berkeley National Laboratory"/>
            <person name="Hensen N."/>
            <person name="Bonometti L."/>
            <person name="Westerberg I."/>
            <person name="Brannstrom I.O."/>
            <person name="Guillou S."/>
            <person name="Cros-Aarteil S."/>
            <person name="Calhoun S."/>
            <person name="Haridas S."/>
            <person name="Kuo A."/>
            <person name="Mondo S."/>
            <person name="Pangilinan J."/>
            <person name="Riley R."/>
            <person name="Labutti K."/>
            <person name="Andreopoulos B."/>
            <person name="Lipzen A."/>
            <person name="Chen C."/>
            <person name="Yanf M."/>
            <person name="Daum C."/>
            <person name="Ng V."/>
            <person name="Clum A."/>
            <person name="Steindorff A."/>
            <person name="Ohm R."/>
            <person name="Martin F."/>
            <person name="Silar P."/>
            <person name="Natvig D."/>
            <person name="Lalanne C."/>
            <person name="Gautier V."/>
            <person name="Ament-Velasquez S.L."/>
            <person name="Kruys A."/>
            <person name="Hutchinson M.I."/>
            <person name="Powell A.J."/>
            <person name="Barry K."/>
            <person name="Miller A.N."/>
            <person name="Grigoriev I.V."/>
            <person name="Debuchy R."/>
            <person name="Gladieux P."/>
            <person name="Thoren M.H."/>
            <person name="Johannesson H."/>
        </authorList>
    </citation>
    <scope>NUCLEOTIDE SEQUENCE</scope>
    <source>
        <strain evidence="2">SMH4607-1</strain>
    </source>
</reference>
<feature type="signal peptide" evidence="1">
    <location>
        <begin position="1"/>
        <end position="18"/>
    </location>
</feature>
<sequence>MRFLTLCVGDVLAAVATATGHGEWPIPVREMPPRYQQCAVRVRDLLLVDYPPPNAAASIIPIFDERDPAQSESGPATSILSVYRDIPSRIINACNCLLASLSTPPTSTATVHTTAFPTAVSGPGAIGELGEDVVADCSLNLAVTVTPDAVTATELGASSTEYTTILFTVSSTVTASTETQVFGVLQGSLTTQTIVQTVQATATSVNVVWRRLASSLSSEILPAYASASCPSWKKYVAACKCIGATRTTVSLDAESTTVTEAGNTITSAVLSTTVGTETATVSVTDTTASTQTDITSVTETTLTTKTSVLVQTTTIVSTQTPLTTEQASLQTNDVAAFRALATDAGFPLYLWANLPNGQSGGLYWQSGSSSSSPSAANKYFFVVDSAGRLSLAYNIPPYTYTYAVYVDDGSTGTSSKWPQVDISSYVDNLVSTGQGSYVYAGVDPVSKELYLNGAGRKNILFCGTQVWLSGGSGSDIDTGVSCTPFHPKLA</sequence>
<dbReference type="Proteomes" id="UP001172102">
    <property type="component" value="Unassembled WGS sequence"/>
</dbReference>
<accession>A0AA40AS27</accession>
<evidence type="ECO:0008006" key="4">
    <source>
        <dbReference type="Google" id="ProtNLM"/>
    </source>
</evidence>
<proteinExistence type="predicted"/>
<protein>
    <recommendedName>
        <fullName evidence="4">GLEYA adhesin domain-containing protein</fullName>
    </recommendedName>
</protein>
<dbReference type="EMBL" id="JAUKUA010000003">
    <property type="protein sequence ID" value="KAK0720942.1"/>
    <property type="molecule type" value="Genomic_DNA"/>
</dbReference>
<dbReference type="AlphaFoldDB" id="A0AA40AS27"/>
<evidence type="ECO:0000256" key="1">
    <source>
        <dbReference type="SAM" id="SignalP"/>
    </source>
</evidence>
<evidence type="ECO:0000313" key="2">
    <source>
        <dbReference type="EMBL" id="KAK0720942.1"/>
    </source>
</evidence>
<comment type="caution">
    <text evidence="2">The sequence shown here is derived from an EMBL/GenBank/DDBJ whole genome shotgun (WGS) entry which is preliminary data.</text>
</comment>
<name>A0AA40AS27_9PEZI</name>
<gene>
    <name evidence="2" type="ORF">B0H67DRAFT_682767</name>
</gene>
<feature type="chain" id="PRO_5041214238" description="GLEYA adhesin domain-containing protein" evidence="1">
    <location>
        <begin position="19"/>
        <end position="490"/>
    </location>
</feature>
<organism evidence="2 3">
    <name type="scientific">Lasiosphaeris hirsuta</name>
    <dbReference type="NCBI Taxonomy" id="260670"/>
    <lineage>
        <taxon>Eukaryota</taxon>
        <taxon>Fungi</taxon>
        <taxon>Dikarya</taxon>
        <taxon>Ascomycota</taxon>
        <taxon>Pezizomycotina</taxon>
        <taxon>Sordariomycetes</taxon>
        <taxon>Sordariomycetidae</taxon>
        <taxon>Sordariales</taxon>
        <taxon>Lasiosphaeriaceae</taxon>
        <taxon>Lasiosphaeris</taxon>
    </lineage>
</organism>
<evidence type="ECO:0000313" key="3">
    <source>
        <dbReference type="Proteomes" id="UP001172102"/>
    </source>
</evidence>
<keyword evidence="3" id="KW-1185">Reference proteome</keyword>